<evidence type="ECO:0000256" key="11">
    <source>
        <dbReference type="PIRSR" id="PIRSR038084-2"/>
    </source>
</evidence>
<feature type="domain" description="Histone acetyl transferase HAT1 N-terminal" evidence="14">
    <location>
        <begin position="11"/>
        <end position="165"/>
    </location>
</feature>
<evidence type="ECO:0000256" key="3">
    <source>
        <dbReference type="ARBA" id="ARBA00013184"/>
    </source>
</evidence>
<sequence length="403" mass="47054">MSLAALQPELWTSSSNQALTIYITENGLATPFQPSFTYPIFGDSETIFGYRDLVIYLCFDHCTFLPFLNVKYSAKLDDDKVSGGLVDPKTKLLEFLPESTVFKDEAKWLEKTDEEVENFKIPGTQIGDQFEIEDEKYAIFKLDLESAEGVELHKRLQILVLLFIEAGSYIDINDKLWDIYILYKVTSAENPSIVGFVTAYNYWRYPGFKKFDAGEQEIRKKVSQFIILPHYQGKQLGGEFYNRLFDHWLNDVPSVVEIVIEDPNEQFDDLRDRQDLIRLDQQLSGGHQALKVSELTPEWILQTRTKLKMEKRQFSRLVEMLLLHAGNNSKRDIRLYIKKRLYEKNKETLETLDQPTRLDKLQTAYESLEQDYRRILKPVKFKRRAEDDAVGGGRNEKKKIQKE</sequence>
<comment type="catalytic activity">
    <reaction evidence="8 9">
        <text>L-lysyl-[protein] + acetyl-CoA = N(6)-acetyl-L-lysyl-[protein] + CoA + H(+)</text>
        <dbReference type="Rhea" id="RHEA:45948"/>
        <dbReference type="Rhea" id="RHEA-COMP:9752"/>
        <dbReference type="Rhea" id="RHEA-COMP:10731"/>
        <dbReference type="ChEBI" id="CHEBI:15378"/>
        <dbReference type="ChEBI" id="CHEBI:29969"/>
        <dbReference type="ChEBI" id="CHEBI:57287"/>
        <dbReference type="ChEBI" id="CHEBI:57288"/>
        <dbReference type="ChEBI" id="CHEBI:61930"/>
        <dbReference type="EC" id="2.3.1.48"/>
    </reaction>
</comment>
<dbReference type="Gene3D" id="3.40.630.30">
    <property type="match status" value="1"/>
</dbReference>
<evidence type="ECO:0000313" key="16">
    <source>
        <dbReference type="Proteomes" id="UP000837801"/>
    </source>
</evidence>
<evidence type="ECO:0000256" key="13">
    <source>
        <dbReference type="SAM" id="MobiDB-lite"/>
    </source>
</evidence>
<dbReference type="InterPro" id="IPR037113">
    <property type="entry name" value="Hat1_N_sf"/>
</dbReference>
<evidence type="ECO:0000256" key="8">
    <source>
        <dbReference type="ARBA" id="ARBA00048017"/>
    </source>
</evidence>
<evidence type="ECO:0000256" key="1">
    <source>
        <dbReference type="ARBA" id="ARBA00004123"/>
    </source>
</evidence>
<keyword evidence="6 9" id="KW-0539">Nucleus</keyword>
<evidence type="ECO:0000256" key="7">
    <source>
        <dbReference type="ARBA" id="ARBA00023315"/>
    </source>
</evidence>
<dbReference type="EC" id="2.3.1.48" evidence="3 9"/>
<evidence type="ECO:0000256" key="6">
    <source>
        <dbReference type="ARBA" id="ARBA00023242"/>
    </source>
</evidence>
<comment type="function">
    <text evidence="9">Catalytic component of the histone acetylase B (HAT-B) complex. Has intrinsic substrate specificity that modifies lysine in recognition sequence GXGKXG. Involved in DNA double-strand break repair.</text>
</comment>
<reference evidence="15" key="1">
    <citation type="submission" date="2022-03" db="EMBL/GenBank/DDBJ databases">
        <authorList>
            <person name="Legras J.-L."/>
            <person name="Devillers H."/>
            <person name="Grondin C."/>
        </authorList>
    </citation>
    <scope>NUCLEOTIDE SEQUENCE</scope>
    <source>
        <strain evidence="15">CLIB 1423</strain>
    </source>
</reference>
<dbReference type="GO" id="GO:0004402">
    <property type="term" value="F:histone acetyltransferase activity"/>
    <property type="evidence" value="ECO:0007669"/>
    <property type="project" value="UniProtKB-UniRule"/>
</dbReference>
<dbReference type="OrthoDB" id="10253098at2759"/>
<gene>
    <name evidence="15" type="ORF">CLIB1423_07S05776</name>
</gene>
<name>A0A9P0QPV4_9ASCO</name>
<evidence type="ECO:0000256" key="10">
    <source>
        <dbReference type="PIRSR" id="PIRSR038084-1"/>
    </source>
</evidence>
<dbReference type="EMBL" id="CAKXYY010000007">
    <property type="protein sequence ID" value="CAH2352710.1"/>
    <property type="molecule type" value="Genomic_DNA"/>
</dbReference>
<dbReference type="PANTHER" id="PTHR12046">
    <property type="entry name" value="HISTONE ACETYLTRANSFERASE TYPE B CATALYTIC SUBUNIT"/>
    <property type="match status" value="1"/>
</dbReference>
<comment type="subunit">
    <text evidence="9">Component of the HAT-B complex composed of at least HAT1 and HAT2. The HAT-B complex binds to histone H4 tail.</text>
</comment>
<dbReference type="SUPFAM" id="SSF55729">
    <property type="entry name" value="Acyl-CoA N-acyltransferases (Nat)"/>
    <property type="match status" value="1"/>
</dbReference>
<proteinExistence type="inferred from homology"/>
<feature type="region of interest" description="Interaction with histone H4 N-terminus" evidence="11">
    <location>
        <begin position="200"/>
        <end position="202"/>
    </location>
</feature>
<evidence type="ECO:0000256" key="9">
    <source>
        <dbReference type="PIRNR" id="PIRNR038084"/>
    </source>
</evidence>
<dbReference type="PIRSF" id="PIRSF038084">
    <property type="entry name" value="HAT-B_cat"/>
    <property type="match status" value="1"/>
</dbReference>
<dbReference type="GO" id="GO:0005737">
    <property type="term" value="C:cytoplasm"/>
    <property type="evidence" value="ECO:0007669"/>
    <property type="project" value="UniProtKB-SubCell"/>
</dbReference>
<dbReference type="InterPro" id="IPR017380">
    <property type="entry name" value="Hist_AcTrfase_B-typ_cat-su"/>
</dbReference>
<evidence type="ECO:0000256" key="12">
    <source>
        <dbReference type="PIRSR" id="PIRSR038084-3"/>
    </source>
</evidence>
<dbReference type="Proteomes" id="UP000837801">
    <property type="component" value="Unassembled WGS sequence"/>
</dbReference>
<keyword evidence="9" id="KW-0963">Cytoplasm</keyword>
<evidence type="ECO:0000256" key="2">
    <source>
        <dbReference type="ARBA" id="ARBA00010543"/>
    </source>
</evidence>
<dbReference type="Pfam" id="PF10394">
    <property type="entry name" value="Hat1_N"/>
    <property type="match status" value="1"/>
</dbReference>
<dbReference type="GO" id="GO:0000781">
    <property type="term" value="C:chromosome, telomeric region"/>
    <property type="evidence" value="ECO:0007669"/>
    <property type="project" value="GOC"/>
</dbReference>
<keyword evidence="7 9" id="KW-0012">Acyltransferase</keyword>
<dbReference type="InterPro" id="IPR016181">
    <property type="entry name" value="Acyl_CoA_acyltransferase"/>
</dbReference>
<evidence type="ECO:0000256" key="4">
    <source>
        <dbReference type="ARBA" id="ARBA00021268"/>
    </source>
</evidence>
<dbReference type="GO" id="GO:0031509">
    <property type="term" value="P:subtelomeric heterochromatin formation"/>
    <property type="evidence" value="ECO:0007669"/>
    <property type="project" value="InterPro"/>
</dbReference>
<feature type="active site" description="Proton donor/acceptor" evidence="10">
    <location>
        <position position="261"/>
    </location>
</feature>
<feature type="site" description="Interaction with histone H4 N-terminus" evidence="12">
    <location>
        <position position="177"/>
    </location>
</feature>
<comment type="caution">
    <text evidence="15">The sequence shown here is derived from an EMBL/GenBank/DDBJ whole genome shotgun (WGS) entry which is preliminary data.</text>
</comment>
<comment type="similarity">
    <text evidence="2 9">Belongs to the HAT1 family.</text>
</comment>
<feature type="region of interest" description="Interaction with histone H4 N-terminus" evidence="11">
    <location>
        <begin position="43"/>
        <end position="45"/>
    </location>
</feature>
<evidence type="ECO:0000259" key="14">
    <source>
        <dbReference type="Pfam" id="PF10394"/>
    </source>
</evidence>
<keyword evidence="16" id="KW-1185">Reference proteome</keyword>
<dbReference type="InterPro" id="IPR013523">
    <property type="entry name" value="Hist_AcTrfase_HAT1_C"/>
</dbReference>
<evidence type="ECO:0000256" key="5">
    <source>
        <dbReference type="ARBA" id="ARBA00022679"/>
    </source>
</evidence>
<comment type="subcellular location">
    <subcellularLocation>
        <location evidence="9">Cytoplasm</location>
    </subcellularLocation>
    <subcellularLocation>
        <location evidence="1 9">Nucleus</location>
    </subcellularLocation>
</comment>
<evidence type="ECO:0000313" key="15">
    <source>
        <dbReference type="EMBL" id="CAH2352710.1"/>
    </source>
</evidence>
<accession>A0A9P0QPV4</accession>
<dbReference type="AlphaFoldDB" id="A0A9P0QPV4"/>
<dbReference type="InterPro" id="IPR019467">
    <property type="entry name" value="Hat1_N"/>
</dbReference>
<feature type="binding site" evidence="11">
    <location>
        <position position="273"/>
    </location>
    <ligand>
        <name>acetyl-CoA</name>
        <dbReference type="ChEBI" id="CHEBI:57288"/>
    </ligand>
</feature>
<feature type="binding site" evidence="11">
    <location>
        <begin position="225"/>
        <end position="227"/>
    </location>
    <ligand>
        <name>acetyl-CoA</name>
        <dbReference type="ChEBI" id="CHEBI:57288"/>
    </ligand>
</feature>
<dbReference type="GO" id="GO:0042393">
    <property type="term" value="F:histone binding"/>
    <property type="evidence" value="ECO:0007669"/>
    <property type="project" value="InterPro"/>
</dbReference>
<organism evidence="15 16">
    <name type="scientific">[Candida] railenensis</name>
    <dbReference type="NCBI Taxonomy" id="45579"/>
    <lineage>
        <taxon>Eukaryota</taxon>
        <taxon>Fungi</taxon>
        <taxon>Dikarya</taxon>
        <taxon>Ascomycota</taxon>
        <taxon>Saccharomycotina</taxon>
        <taxon>Pichiomycetes</taxon>
        <taxon>Debaryomycetaceae</taxon>
        <taxon>Kurtzmaniella</taxon>
    </lineage>
</organism>
<protein>
    <recommendedName>
        <fullName evidence="4 9">Histone acetyltransferase type B catalytic subunit</fullName>
        <ecNumber evidence="3 9">2.3.1.48</ecNumber>
    </recommendedName>
</protein>
<dbReference type="Gene3D" id="1.10.10.390">
    <property type="match status" value="1"/>
</dbReference>
<feature type="region of interest" description="Disordered" evidence="13">
    <location>
        <begin position="383"/>
        <end position="403"/>
    </location>
</feature>
<dbReference type="Pfam" id="PF21184">
    <property type="entry name" value="HAT1_C_fung"/>
    <property type="match status" value="1"/>
</dbReference>
<keyword evidence="5 9" id="KW-0808">Transferase</keyword>
<feature type="binding site" evidence="11">
    <location>
        <position position="264"/>
    </location>
    <ligand>
        <name>acetyl-CoA</name>
        <dbReference type="ChEBI" id="CHEBI:57288"/>
    </ligand>
</feature>
<dbReference type="Gene3D" id="3.90.360.10">
    <property type="entry name" value="Histone acetyl transferase 1 (HAT1), N-terminal domain"/>
    <property type="match status" value="1"/>
</dbReference>
<dbReference type="GO" id="GO:0005634">
    <property type="term" value="C:nucleus"/>
    <property type="evidence" value="ECO:0007669"/>
    <property type="project" value="UniProtKB-SubCell"/>
</dbReference>